<evidence type="ECO:0000313" key="2">
    <source>
        <dbReference type="Proteomes" id="UP000199202"/>
    </source>
</evidence>
<proteinExistence type="predicted"/>
<name>A0A1G9P8D7_9ACTN</name>
<sequence>MSRRPEAELVAEAVDVHAWGPTELDEEQVLVSLGYVLNPETGVYEQGPNGRRRPS</sequence>
<reference evidence="1 2" key="1">
    <citation type="submission" date="2016-10" db="EMBL/GenBank/DDBJ databases">
        <authorList>
            <person name="de Groot N.N."/>
        </authorList>
    </citation>
    <scope>NUCLEOTIDE SEQUENCE [LARGE SCALE GENOMIC DNA]</scope>
    <source>
        <strain evidence="1 2">CGMCC 4.6533</strain>
    </source>
</reference>
<dbReference type="Proteomes" id="UP000199202">
    <property type="component" value="Unassembled WGS sequence"/>
</dbReference>
<keyword evidence="2" id="KW-1185">Reference proteome</keyword>
<protein>
    <submittedName>
        <fullName evidence="1">Uncharacterized protein</fullName>
    </submittedName>
</protein>
<accession>A0A1G9P8D7</accession>
<dbReference type="EMBL" id="FNDJ01000033">
    <property type="protein sequence ID" value="SDL95132.1"/>
    <property type="molecule type" value="Genomic_DNA"/>
</dbReference>
<gene>
    <name evidence="1" type="ORF">SAMN05421869_13369</name>
</gene>
<evidence type="ECO:0000313" key="1">
    <source>
        <dbReference type="EMBL" id="SDL95132.1"/>
    </source>
</evidence>
<dbReference type="RefSeq" id="WP_176993733.1">
    <property type="nucleotide sequence ID" value="NZ_FNDJ01000033.1"/>
</dbReference>
<dbReference type="AlphaFoldDB" id="A0A1G9P8D7"/>
<organism evidence="1 2">
    <name type="scientific">Nonomuraea jiangxiensis</name>
    <dbReference type="NCBI Taxonomy" id="633440"/>
    <lineage>
        <taxon>Bacteria</taxon>
        <taxon>Bacillati</taxon>
        <taxon>Actinomycetota</taxon>
        <taxon>Actinomycetes</taxon>
        <taxon>Streptosporangiales</taxon>
        <taxon>Streptosporangiaceae</taxon>
        <taxon>Nonomuraea</taxon>
    </lineage>
</organism>